<gene>
    <name evidence="1" type="ORF">PAT3040_05808</name>
</gene>
<keyword evidence="2" id="KW-1185">Reference proteome</keyword>
<evidence type="ECO:0000313" key="1">
    <source>
        <dbReference type="EMBL" id="GBG11029.1"/>
    </source>
</evidence>
<accession>A0A2R5EZF5</accession>
<organism evidence="1 2">
    <name type="scientific">Paenibacillus agaridevorans</name>
    <dbReference type="NCBI Taxonomy" id="171404"/>
    <lineage>
        <taxon>Bacteria</taxon>
        <taxon>Bacillati</taxon>
        <taxon>Bacillota</taxon>
        <taxon>Bacilli</taxon>
        <taxon>Bacillales</taxon>
        <taxon>Paenibacillaceae</taxon>
        <taxon>Paenibacillus</taxon>
    </lineage>
</organism>
<comment type="caution">
    <text evidence="1">The sequence shown here is derived from an EMBL/GenBank/DDBJ whole genome shotgun (WGS) entry which is preliminary data.</text>
</comment>
<name>A0A2R5EZF5_9BACL</name>
<proteinExistence type="predicted"/>
<sequence length="320" mass="36078">MVKAMTEKELIDRLARMGPTDKQTDRMLERILNPAAKPRFALKPSYRIALPTLVILLLSLYWLPALQQKQNKEIPQLTSVVAPFAVEFGLPRAIHAGTLGKFLNYNGSRYTFLEDGAAYDLSGWKVEEQGVLGTLQYDIAADIQNGGTKGYSSRDLATTYMNGGTIYALPGYAPAFRLAVSYEGRYYIAELSGKTDDGVIDAKEFVSLADLSRMTMRIEWLDHQGTTVMQVWDAKKDIRKWSNLIAESIPIEKLTDEQYERLAKARSSDRSFQARWVLRDGTSIVMYLVPDLSLLTIGNGNYELSKTFLEMYSKEILLTD</sequence>
<dbReference type="Proteomes" id="UP000245202">
    <property type="component" value="Unassembled WGS sequence"/>
</dbReference>
<dbReference type="EMBL" id="BDQX01000381">
    <property type="protein sequence ID" value="GBG11029.1"/>
    <property type="molecule type" value="Genomic_DNA"/>
</dbReference>
<protein>
    <submittedName>
        <fullName evidence="1">Uncharacterized protein</fullName>
    </submittedName>
</protein>
<dbReference type="AlphaFoldDB" id="A0A2R5EZF5"/>
<reference evidence="1 2" key="1">
    <citation type="submission" date="2017-08" db="EMBL/GenBank/DDBJ databases">
        <title>Substantial Increase in Enzyme Production by Combined Drug-Resistance Mutations in Paenibacillus agaridevorans.</title>
        <authorList>
            <person name="Tanaka Y."/>
            <person name="Funane K."/>
            <person name="Hosaka T."/>
            <person name="Shiwa Y."/>
            <person name="Fujita N."/>
            <person name="Miyazaki T."/>
            <person name="Yoshikawa H."/>
            <person name="Murakami K."/>
            <person name="Kasahara K."/>
            <person name="Inaoka T."/>
            <person name="Hiraga Y."/>
            <person name="Ochi K."/>
        </authorList>
    </citation>
    <scope>NUCLEOTIDE SEQUENCE [LARGE SCALE GENOMIC DNA]</scope>
    <source>
        <strain evidence="1 2">T-3040</strain>
    </source>
</reference>
<evidence type="ECO:0000313" key="2">
    <source>
        <dbReference type="Proteomes" id="UP000245202"/>
    </source>
</evidence>